<evidence type="ECO:0000313" key="3">
    <source>
        <dbReference type="Proteomes" id="UP000077202"/>
    </source>
</evidence>
<accession>A0A176WKS2</accession>
<evidence type="ECO:0000256" key="1">
    <source>
        <dbReference type="SAM" id="MobiDB-lite"/>
    </source>
</evidence>
<organism evidence="2 3">
    <name type="scientific">Marchantia polymorpha subsp. ruderalis</name>
    <dbReference type="NCBI Taxonomy" id="1480154"/>
    <lineage>
        <taxon>Eukaryota</taxon>
        <taxon>Viridiplantae</taxon>
        <taxon>Streptophyta</taxon>
        <taxon>Embryophyta</taxon>
        <taxon>Marchantiophyta</taxon>
        <taxon>Marchantiopsida</taxon>
        <taxon>Marchantiidae</taxon>
        <taxon>Marchantiales</taxon>
        <taxon>Marchantiaceae</taxon>
        <taxon>Marchantia</taxon>
    </lineage>
</organism>
<gene>
    <name evidence="2" type="ORF">AXG93_3105s1290</name>
</gene>
<dbReference type="EMBL" id="LVLJ01000678">
    <property type="protein sequence ID" value="OAE33221.1"/>
    <property type="molecule type" value="Genomic_DNA"/>
</dbReference>
<dbReference type="Proteomes" id="UP000077202">
    <property type="component" value="Unassembled WGS sequence"/>
</dbReference>
<keyword evidence="3" id="KW-1185">Reference proteome</keyword>
<reference evidence="2" key="1">
    <citation type="submission" date="2016-03" db="EMBL/GenBank/DDBJ databases">
        <title>Mechanisms controlling the formation of the plant cell surface in tip-growing cells are functionally conserved among land plants.</title>
        <authorList>
            <person name="Honkanen S."/>
            <person name="Jones V.A."/>
            <person name="Morieri G."/>
            <person name="Champion C."/>
            <person name="Hetherington A.J."/>
            <person name="Kelly S."/>
            <person name="Saint-Marcoux D."/>
            <person name="Proust H."/>
            <person name="Prescott H."/>
            <person name="Dolan L."/>
        </authorList>
    </citation>
    <scope>NUCLEOTIDE SEQUENCE [LARGE SCALE GENOMIC DNA]</scope>
    <source>
        <tissue evidence="2">Whole gametophyte</tissue>
    </source>
</reference>
<dbReference type="AlphaFoldDB" id="A0A176WKS2"/>
<sequence>MVDGGGGTVDMVVYAKVGTPPDPLSKSARIIKASYDSDVTSFTLPLLPAVANRWGKDSNSVRDSKSPDVQINSGTLRSTLDPVADEVLDLIEEHMTETLDAIPAVGSFYNSPSLQEDQEQFREPCQEYCSPSLSGSSCTE</sequence>
<feature type="region of interest" description="Disordered" evidence="1">
    <location>
        <begin position="113"/>
        <end position="140"/>
    </location>
</feature>
<comment type="caution">
    <text evidence="2">The sequence shown here is derived from an EMBL/GenBank/DDBJ whole genome shotgun (WGS) entry which is preliminary data.</text>
</comment>
<feature type="compositionally biased region" description="Polar residues" evidence="1">
    <location>
        <begin position="129"/>
        <end position="140"/>
    </location>
</feature>
<proteinExistence type="predicted"/>
<name>A0A176WKS2_MARPO</name>
<evidence type="ECO:0000313" key="2">
    <source>
        <dbReference type="EMBL" id="OAE33221.1"/>
    </source>
</evidence>
<protein>
    <submittedName>
        <fullName evidence="2">Uncharacterized protein</fullName>
    </submittedName>
</protein>